<feature type="transmembrane region" description="Helical" evidence="1">
    <location>
        <begin position="78"/>
        <end position="102"/>
    </location>
</feature>
<dbReference type="Pfam" id="PF07843">
    <property type="entry name" value="DUF1634"/>
    <property type="match status" value="1"/>
</dbReference>
<reference evidence="2 3" key="1">
    <citation type="submission" date="2017-01" db="EMBL/GenBank/DDBJ databases">
        <title>First insights into the biology of 'candidatus Vampirococcus archaeovorus'.</title>
        <authorList>
            <person name="Kizina J."/>
            <person name="Jordan S."/>
            <person name="Stueber K."/>
            <person name="Reinhardt R."/>
            <person name="Harder J."/>
        </authorList>
    </citation>
    <scope>NUCLEOTIDE SEQUENCE [LARGE SCALE GENOMIC DNA]</scope>
    <source>
        <strain evidence="2 3">LiM</strain>
    </source>
</reference>
<protein>
    <recommendedName>
        <fullName evidence="4">DUF1634 domain-containing protein</fullName>
    </recommendedName>
</protein>
<keyword evidence="1" id="KW-1133">Transmembrane helix</keyword>
<dbReference type="KEGG" id="vai:BU251_08255"/>
<dbReference type="InterPro" id="IPR012861">
    <property type="entry name" value="DUF1634"/>
</dbReference>
<evidence type="ECO:0008006" key="4">
    <source>
        <dbReference type="Google" id="ProtNLM"/>
    </source>
</evidence>
<evidence type="ECO:0000256" key="1">
    <source>
        <dbReference type="SAM" id="Phobius"/>
    </source>
</evidence>
<proteinExistence type="predicted"/>
<dbReference type="RefSeq" id="WP_228767806.1">
    <property type="nucleotide sequence ID" value="NZ_CP019384.1"/>
</dbReference>
<feature type="transmembrane region" description="Helical" evidence="1">
    <location>
        <begin position="108"/>
        <end position="126"/>
    </location>
</feature>
<organism evidence="2 3">
    <name type="scientific">Velamenicoccus archaeovorus</name>
    <dbReference type="NCBI Taxonomy" id="1930593"/>
    <lineage>
        <taxon>Bacteria</taxon>
        <taxon>Pseudomonadati</taxon>
        <taxon>Candidatus Omnitrophota</taxon>
        <taxon>Candidatus Velamenicoccus</taxon>
    </lineage>
</organism>
<keyword evidence="1" id="KW-0472">Membrane</keyword>
<dbReference type="EMBL" id="CP019384">
    <property type="protein sequence ID" value="QAT17711.1"/>
    <property type="molecule type" value="Genomic_DNA"/>
</dbReference>
<keyword evidence="3" id="KW-1185">Reference proteome</keyword>
<name>A0A410P6K7_VELA1</name>
<evidence type="ECO:0000313" key="2">
    <source>
        <dbReference type="EMBL" id="QAT17711.1"/>
    </source>
</evidence>
<gene>
    <name evidence="2" type="ORF">BU251_08255</name>
</gene>
<feature type="transmembrane region" description="Helical" evidence="1">
    <location>
        <begin position="15"/>
        <end position="40"/>
    </location>
</feature>
<accession>A0A410P6K7</accession>
<dbReference type="Proteomes" id="UP000287243">
    <property type="component" value="Chromosome"/>
</dbReference>
<evidence type="ECO:0000313" key="3">
    <source>
        <dbReference type="Proteomes" id="UP000287243"/>
    </source>
</evidence>
<sequence length="127" mass="13819">MNTAVPASMNHRMEVIIGALLRAGVVFSGSVVFLGGLVYLSRHGLETVDYRVFQGEPEDLCHVGGIAKNALALHGRGLIQLGLLFLIATPLARVALSLFAFAYQRDKLYVAVTLFVLGVLIYSLLYR</sequence>
<dbReference type="AlphaFoldDB" id="A0A410P6K7"/>
<keyword evidence="1" id="KW-0812">Transmembrane</keyword>